<accession>A0ABW4TJM3</accession>
<keyword evidence="5" id="KW-0418">Kinase</keyword>
<reference evidence="10" key="1">
    <citation type="journal article" date="2019" name="Int. J. Syst. Evol. Microbiol.">
        <title>The Global Catalogue of Microorganisms (GCM) 10K type strain sequencing project: providing services to taxonomists for standard genome sequencing and annotation.</title>
        <authorList>
            <consortium name="The Broad Institute Genomics Platform"/>
            <consortium name="The Broad Institute Genome Sequencing Center for Infectious Disease"/>
            <person name="Wu L."/>
            <person name="Ma J."/>
        </authorList>
    </citation>
    <scope>NUCLEOTIDE SEQUENCE [LARGE SCALE GENOMIC DNA]</scope>
    <source>
        <strain evidence="10">CGMCC 1.12477</strain>
    </source>
</reference>
<comment type="caution">
    <text evidence="9">The sequence shown here is derived from an EMBL/GenBank/DDBJ whole genome shotgun (WGS) entry which is preliminary data.</text>
</comment>
<evidence type="ECO:0000256" key="4">
    <source>
        <dbReference type="ARBA" id="ARBA00022679"/>
    </source>
</evidence>
<protein>
    <recommendedName>
        <fullName evidence="2">histidine kinase</fullName>
        <ecNumber evidence="2">2.7.13.3</ecNumber>
    </recommendedName>
</protein>
<dbReference type="Gene3D" id="3.30.450.20">
    <property type="entry name" value="PAS domain"/>
    <property type="match status" value="1"/>
</dbReference>
<keyword evidence="10" id="KW-1185">Reference proteome</keyword>
<dbReference type="SMART" id="SM00086">
    <property type="entry name" value="PAC"/>
    <property type="match status" value="1"/>
</dbReference>
<dbReference type="InterPro" id="IPR035965">
    <property type="entry name" value="PAS-like_dom_sf"/>
</dbReference>
<comment type="catalytic activity">
    <reaction evidence="1">
        <text>ATP + protein L-histidine = ADP + protein N-phospho-L-histidine.</text>
        <dbReference type="EC" id="2.7.13.3"/>
    </reaction>
</comment>
<evidence type="ECO:0000259" key="7">
    <source>
        <dbReference type="PROSITE" id="PS50112"/>
    </source>
</evidence>
<dbReference type="EC" id="2.7.13.3" evidence="2"/>
<dbReference type="Pfam" id="PF08447">
    <property type="entry name" value="PAS_3"/>
    <property type="match status" value="1"/>
</dbReference>
<proteinExistence type="predicted"/>
<dbReference type="InterPro" id="IPR000700">
    <property type="entry name" value="PAS-assoc_C"/>
</dbReference>
<dbReference type="InterPro" id="IPR052162">
    <property type="entry name" value="Sensor_kinase/Photoreceptor"/>
</dbReference>
<dbReference type="PANTHER" id="PTHR43304:SF1">
    <property type="entry name" value="PAC DOMAIN-CONTAINING PROTEIN"/>
    <property type="match status" value="1"/>
</dbReference>
<dbReference type="PANTHER" id="PTHR43304">
    <property type="entry name" value="PHYTOCHROME-LIKE PROTEIN CPH1"/>
    <property type="match status" value="1"/>
</dbReference>
<keyword evidence="3" id="KW-0597">Phosphoprotein</keyword>
<feature type="domain" description="PAC" evidence="8">
    <location>
        <begin position="184"/>
        <end position="236"/>
    </location>
</feature>
<dbReference type="EMBL" id="JBHUGD010000001">
    <property type="protein sequence ID" value="MFD1945894.1"/>
    <property type="molecule type" value="Genomic_DNA"/>
</dbReference>
<dbReference type="InterPro" id="IPR013655">
    <property type="entry name" value="PAS_fold_3"/>
</dbReference>
<dbReference type="PROSITE" id="PS50112">
    <property type="entry name" value="PAS"/>
    <property type="match status" value="1"/>
</dbReference>
<dbReference type="RefSeq" id="WP_343915196.1">
    <property type="nucleotide sequence ID" value="NZ_BAAAJT010000002.1"/>
</dbReference>
<evidence type="ECO:0000313" key="10">
    <source>
        <dbReference type="Proteomes" id="UP001597351"/>
    </source>
</evidence>
<dbReference type="SUPFAM" id="SSF55785">
    <property type="entry name" value="PYP-like sensor domain (PAS domain)"/>
    <property type="match status" value="1"/>
</dbReference>
<dbReference type="Proteomes" id="UP001597351">
    <property type="component" value="Unassembled WGS sequence"/>
</dbReference>
<keyword evidence="4" id="KW-0808">Transferase</keyword>
<evidence type="ECO:0000256" key="5">
    <source>
        <dbReference type="ARBA" id="ARBA00022777"/>
    </source>
</evidence>
<evidence type="ECO:0000256" key="3">
    <source>
        <dbReference type="ARBA" id="ARBA00022553"/>
    </source>
</evidence>
<feature type="domain" description="PAS" evidence="7">
    <location>
        <begin position="136"/>
        <end position="181"/>
    </location>
</feature>
<dbReference type="NCBIfam" id="TIGR00229">
    <property type="entry name" value="sensory_box"/>
    <property type="match status" value="1"/>
</dbReference>
<dbReference type="CDD" id="cd00130">
    <property type="entry name" value="PAS"/>
    <property type="match status" value="1"/>
</dbReference>
<evidence type="ECO:0000313" key="9">
    <source>
        <dbReference type="EMBL" id="MFD1945894.1"/>
    </source>
</evidence>
<dbReference type="InterPro" id="IPR000014">
    <property type="entry name" value="PAS"/>
</dbReference>
<evidence type="ECO:0000256" key="2">
    <source>
        <dbReference type="ARBA" id="ARBA00012438"/>
    </source>
</evidence>
<gene>
    <name evidence="9" type="ORF">ACFSDE_03745</name>
</gene>
<feature type="region of interest" description="Disordered" evidence="6">
    <location>
        <begin position="296"/>
        <end position="324"/>
    </location>
</feature>
<feature type="compositionally biased region" description="Acidic residues" evidence="6">
    <location>
        <begin position="296"/>
        <end position="305"/>
    </location>
</feature>
<evidence type="ECO:0000256" key="6">
    <source>
        <dbReference type="SAM" id="MobiDB-lite"/>
    </source>
</evidence>
<dbReference type="Gene3D" id="2.10.70.100">
    <property type="match status" value="1"/>
</dbReference>
<name>A0ABW4TJM3_9ACTN</name>
<evidence type="ECO:0000259" key="8">
    <source>
        <dbReference type="PROSITE" id="PS50113"/>
    </source>
</evidence>
<evidence type="ECO:0000256" key="1">
    <source>
        <dbReference type="ARBA" id="ARBA00000085"/>
    </source>
</evidence>
<dbReference type="InterPro" id="IPR001610">
    <property type="entry name" value="PAC"/>
</dbReference>
<organism evidence="9 10">
    <name type="scientific">Nocardioides aestuarii</name>
    <dbReference type="NCBI Taxonomy" id="252231"/>
    <lineage>
        <taxon>Bacteria</taxon>
        <taxon>Bacillati</taxon>
        <taxon>Actinomycetota</taxon>
        <taxon>Actinomycetes</taxon>
        <taxon>Propionibacteriales</taxon>
        <taxon>Nocardioidaceae</taxon>
        <taxon>Nocardioides</taxon>
    </lineage>
</organism>
<dbReference type="PROSITE" id="PS50113">
    <property type="entry name" value="PAC"/>
    <property type="match status" value="1"/>
</dbReference>
<sequence length="324" mass="35396">MDELVGITDLAVRCARAEDVVQVLEAAVSALPALLGAAVQHVPPGTEPEPWGPPVPARVDAHELPGLAGTLLVAWPEQRSGPDPMAAAALAIVDTAVGRRSAQAEHADLAARVDYAQHLANMGDYDWHIASDTNRWSDQLYRIYGHEPQSFNASYERFLSMLHPDDRDRITAVHQEAYRTGEPYQMTERVIRPDGELRYLASNGQVLMDAGGTPLRFRGTCIDITDRVLAEQEREEAAARAAEHAYRRRQALELNDSVVQGLVAATYALELEDLDQAVRHVAGTLGAARAMMDDLLDPGEDDELAPGDLVRSAPASFDEPEPER</sequence>